<sequence>MVFAAQDRGETHSVKSHYHSSHSPAGSATQSSWERESNHPPSSSWDWRVEKASVGLSTVFGTSESSGCRIDDHPSSVNHEHRCTLPSAFMIRIRIRIRIDD</sequence>
<accession>S8CBG5</accession>
<keyword evidence="3" id="KW-1185">Reference proteome</keyword>
<comment type="caution">
    <text evidence="2">The sequence shown here is derived from an EMBL/GenBank/DDBJ whole genome shotgun (WGS) entry which is preliminary data.</text>
</comment>
<proteinExistence type="predicted"/>
<organism evidence="2 3">
    <name type="scientific">Genlisea aurea</name>
    <dbReference type="NCBI Taxonomy" id="192259"/>
    <lineage>
        <taxon>Eukaryota</taxon>
        <taxon>Viridiplantae</taxon>
        <taxon>Streptophyta</taxon>
        <taxon>Embryophyta</taxon>
        <taxon>Tracheophyta</taxon>
        <taxon>Spermatophyta</taxon>
        <taxon>Magnoliopsida</taxon>
        <taxon>eudicotyledons</taxon>
        <taxon>Gunneridae</taxon>
        <taxon>Pentapetalae</taxon>
        <taxon>asterids</taxon>
        <taxon>lamiids</taxon>
        <taxon>Lamiales</taxon>
        <taxon>Lentibulariaceae</taxon>
        <taxon>Genlisea</taxon>
    </lineage>
</organism>
<evidence type="ECO:0000256" key="1">
    <source>
        <dbReference type="SAM" id="MobiDB-lite"/>
    </source>
</evidence>
<feature type="region of interest" description="Disordered" evidence="1">
    <location>
        <begin position="1"/>
        <end position="47"/>
    </location>
</feature>
<gene>
    <name evidence="2" type="ORF">M569_10501</name>
</gene>
<name>S8CBG5_9LAMI</name>
<evidence type="ECO:0000313" key="2">
    <source>
        <dbReference type="EMBL" id="EPS64279.1"/>
    </source>
</evidence>
<dbReference type="AlphaFoldDB" id="S8CBG5"/>
<dbReference type="Proteomes" id="UP000015453">
    <property type="component" value="Unassembled WGS sequence"/>
</dbReference>
<dbReference type="EMBL" id="AUSU01004928">
    <property type="protein sequence ID" value="EPS64279.1"/>
    <property type="molecule type" value="Genomic_DNA"/>
</dbReference>
<evidence type="ECO:0000313" key="3">
    <source>
        <dbReference type="Proteomes" id="UP000015453"/>
    </source>
</evidence>
<reference evidence="2 3" key="1">
    <citation type="journal article" date="2013" name="BMC Genomics">
        <title>The miniature genome of a carnivorous plant Genlisea aurea contains a low number of genes and short non-coding sequences.</title>
        <authorList>
            <person name="Leushkin E.V."/>
            <person name="Sutormin R.A."/>
            <person name="Nabieva E.R."/>
            <person name="Penin A.A."/>
            <person name="Kondrashov A.S."/>
            <person name="Logacheva M.D."/>
        </authorList>
    </citation>
    <scope>NUCLEOTIDE SEQUENCE [LARGE SCALE GENOMIC DNA]</scope>
</reference>
<protein>
    <submittedName>
        <fullName evidence="2">Uncharacterized protein</fullName>
    </submittedName>
</protein>